<dbReference type="EMBL" id="CP042467">
    <property type="protein sequence ID" value="QED26638.1"/>
    <property type="molecule type" value="Genomic_DNA"/>
</dbReference>
<protein>
    <recommendedName>
        <fullName evidence="5">Tetratricopeptide repeat protein</fullName>
    </recommendedName>
</protein>
<dbReference type="Proteomes" id="UP000321595">
    <property type="component" value="Chromosome"/>
</dbReference>
<accession>A0A5B8XNW0</accession>
<feature type="transmembrane region" description="Helical" evidence="1">
    <location>
        <begin position="206"/>
        <end position="226"/>
    </location>
</feature>
<proteinExistence type="predicted"/>
<dbReference type="OrthoDB" id="5507504at2"/>
<dbReference type="KEGG" id="bbae:FRD01_05130"/>
<feature type="signal peptide" evidence="2">
    <location>
        <begin position="1"/>
        <end position="26"/>
    </location>
</feature>
<dbReference type="AlphaFoldDB" id="A0A5B8XNW0"/>
<name>A0A5B8XNW0_9DELT</name>
<evidence type="ECO:0000313" key="3">
    <source>
        <dbReference type="EMBL" id="QED26638.1"/>
    </source>
</evidence>
<sequence length="251" mass="26522">MIRVRLHLLFAGIVTCCLGFATEVSAQGAETIVKVQTHFEKGAEFFQKGEYEAAIAEFEAGNGLLPNPIFLYNISLAHGKLGRVEQSLAVARLAEATGLDEPDATQNRARISALVTAQQALTLANAMEPVPKPVPPVEAPLFSTLGWIGVASASLGVVSLVGATIMDASIGTTVENYEEAAASGDETNYRLLKSKIESDQVLTRSLFFIGIGLSAAGAGLVAYDLFWDESTVEMAVSPTSNGIAGTLKMTW</sequence>
<keyword evidence="4" id="KW-1185">Reference proteome</keyword>
<keyword evidence="2" id="KW-0732">Signal</keyword>
<dbReference type="RefSeq" id="WP_146958248.1">
    <property type="nucleotide sequence ID" value="NZ_CP042467.1"/>
</dbReference>
<organism evidence="3 4">
    <name type="scientific">Microvenator marinus</name>
    <dbReference type="NCBI Taxonomy" id="2600177"/>
    <lineage>
        <taxon>Bacteria</taxon>
        <taxon>Deltaproteobacteria</taxon>
        <taxon>Bradymonadales</taxon>
        <taxon>Microvenatoraceae</taxon>
        <taxon>Microvenator</taxon>
    </lineage>
</organism>
<dbReference type="Gene3D" id="1.25.40.10">
    <property type="entry name" value="Tetratricopeptide repeat domain"/>
    <property type="match status" value="1"/>
</dbReference>
<keyword evidence="1" id="KW-1133">Transmembrane helix</keyword>
<gene>
    <name evidence="3" type="ORF">FRD01_05130</name>
</gene>
<keyword evidence="1" id="KW-0812">Transmembrane</keyword>
<feature type="chain" id="PRO_5023016804" description="Tetratricopeptide repeat protein" evidence="2">
    <location>
        <begin position="27"/>
        <end position="251"/>
    </location>
</feature>
<dbReference type="SUPFAM" id="SSF48452">
    <property type="entry name" value="TPR-like"/>
    <property type="match status" value="1"/>
</dbReference>
<evidence type="ECO:0000256" key="1">
    <source>
        <dbReference type="SAM" id="Phobius"/>
    </source>
</evidence>
<keyword evidence="1" id="KW-0472">Membrane</keyword>
<evidence type="ECO:0008006" key="5">
    <source>
        <dbReference type="Google" id="ProtNLM"/>
    </source>
</evidence>
<evidence type="ECO:0000313" key="4">
    <source>
        <dbReference type="Proteomes" id="UP000321595"/>
    </source>
</evidence>
<dbReference type="InterPro" id="IPR011990">
    <property type="entry name" value="TPR-like_helical_dom_sf"/>
</dbReference>
<evidence type="ECO:0000256" key="2">
    <source>
        <dbReference type="SAM" id="SignalP"/>
    </source>
</evidence>
<reference evidence="3 4" key="1">
    <citation type="submission" date="2019-08" db="EMBL/GenBank/DDBJ databases">
        <authorList>
            <person name="Liang Q."/>
        </authorList>
    </citation>
    <scope>NUCLEOTIDE SEQUENCE [LARGE SCALE GENOMIC DNA]</scope>
    <source>
        <strain evidence="3 4">V1718</strain>
    </source>
</reference>